<protein>
    <submittedName>
        <fullName evidence="2">Uncharacterized protein</fullName>
    </submittedName>
</protein>
<evidence type="ECO:0000313" key="2">
    <source>
        <dbReference type="EMBL" id="QSZ36385.1"/>
    </source>
</evidence>
<evidence type="ECO:0000256" key="1">
    <source>
        <dbReference type="SAM" id="MobiDB-lite"/>
    </source>
</evidence>
<proteinExistence type="predicted"/>
<feature type="compositionally biased region" description="Polar residues" evidence="1">
    <location>
        <begin position="207"/>
        <end position="216"/>
    </location>
</feature>
<feature type="region of interest" description="Disordered" evidence="1">
    <location>
        <begin position="129"/>
        <end position="224"/>
    </location>
</feature>
<keyword evidence="3" id="KW-1185">Reference proteome</keyword>
<dbReference type="Proteomes" id="UP000672032">
    <property type="component" value="Chromosome 7"/>
</dbReference>
<reference evidence="2" key="1">
    <citation type="submission" date="2020-10" db="EMBL/GenBank/DDBJ databases">
        <title>Genome Sequence of Monilinia vaccinii-corymbosi Sheds Light on Mummy Berry Disease Infection of Blueberry and Mating Type.</title>
        <authorList>
            <person name="Yow A.G."/>
            <person name="Zhang Y."/>
            <person name="Bansal K."/>
            <person name="Eacker S.M."/>
            <person name="Sullivan S."/>
            <person name="Liachko I."/>
            <person name="Cubeta M.A."/>
            <person name="Rollins J.A."/>
            <person name="Ashrafi H."/>
        </authorList>
    </citation>
    <scope>NUCLEOTIDE SEQUENCE</scope>
    <source>
        <strain evidence="2">RL-1</strain>
    </source>
</reference>
<dbReference type="EMBL" id="CP063411">
    <property type="protein sequence ID" value="QSZ36385.1"/>
    <property type="molecule type" value="Genomic_DNA"/>
</dbReference>
<sequence>MPPTRHIINPYTSSPRPSMISDYNARSYIYQGNNYEDNHAVEGSIQRSQAGSYTNHMQHSGTSAQDYPDLSKCQKRLQLDGSLCGSPSEMWTGICIFHQNAIEFPRRSRNEANIMLDGHYVKGSHHYIPPILPSNTDHRDGRASGNITPHSERASTSSDNRHHSPLKRSSTAELPSAGWRSISISTSDKQIRPLSRSDAASIEPDTYQLSDDTSNGPDIERQTSQDTEKLCDRCEEKLATYRNENGYEWCNDCELYCRRWDTSKCLTWRTPGAHVRNYHTTGQCKYYQHKTKPYCAIHKGSYLQQTNPLSSLYMKVGRGDSVLWYPGRPEGRLHPDTGMIVDIGMITETGNRESV</sequence>
<feature type="compositionally biased region" description="Polar residues" evidence="1">
    <location>
        <begin position="145"/>
        <end position="158"/>
    </location>
</feature>
<name>A0A8A3PN67_9HELO</name>
<dbReference type="AlphaFoldDB" id="A0A8A3PN67"/>
<evidence type="ECO:0000313" key="3">
    <source>
        <dbReference type="Proteomes" id="UP000672032"/>
    </source>
</evidence>
<accession>A0A8A3PN67</accession>
<organism evidence="2 3">
    <name type="scientific">Monilinia vaccinii-corymbosi</name>
    <dbReference type="NCBI Taxonomy" id="61207"/>
    <lineage>
        <taxon>Eukaryota</taxon>
        <taxon>Fungi</taxon>
        <taxon>Dikarya</taxon>
        <taxon>Ascomycota</taxon>
        <taxon>Pezizomycotina</taxon>
        <taxon>Leotiomycetes</taxon>
        <taxon>Helotiales</taxon>
        <taxon>Sclerotiniaceae</taxon>
        <taxon>Monilinia</taxon>
    </lineage>
</organism>
<gene>
    <name evidence="2" type="ORF">DSL72_006261</name>
</gene>